<gene>
    <name evidence="1" type="ORF">N7460_007307</name>
</gene>
<dbReference type="AlphaFoldDB" id="A0AAD6IAJ6"/>
<accession>A0AAD6IAJ6</accession>
<evidence type="ECO:0000313" key="1">
    <source>
        <dbReference type="EMBL" id="KAJ6038941.1"/>
    </source>
</evidence>
<reference evidence="1" key="1">
    <citation type="journal article" date="2023" name="IMA Fungus">
        <title>Comparative genomic study of the Penicillium genus elucidates a diverse pangenome and 15 lateral gene transfer events.</title>
        <authorList>
            <person name="Petersen C."/>
            <person name="Sorensen T."/>
            <person name="Nielsen M.R."/>
            <person name="Sondergaard T.E."/>
            <person name="Sorensen J.L."/>
            <person name="Fitzpatrick D.A."/>
            <person name="Frisvad J.C."/>
            <person name="Nielsen K.L."/>
        </authorList>
    </citation>
    <scope>NUCLEOTIDE SEQUENCE</scope>
    <source>
        <strain evidence="1">IBT 15450</strain>
    </source>
</reference>
<protein>
    <submittedName>
        <fullName evidence="1">Uncharacterized protein</fullName>
    </submittedName>
</protein>
<dbReference type="Proteomes" id="UP001219568">
    <property type="component" value="Unassembled WGS sequence"/>
</dbReference>
<organism evidence="1 2">
    <name type="scientific">Penicillium canescens</name>
    <dbReference type="NCBI Taxonomy" id="5083"/>
    <lineage>
        <taxon>Eukaryota</taxon>
        <taxon>Fungi</taxon>
        <taxon>Dikarya</taxon>
        <taxon>Ascomycota</taxon>
        <taxon>Pezizomycotina</taxon>
        <taxon>Eurotiomycetes</taxon>
        <taxon>Eurotiomycetidae</taxon>
        <taxon>Eurotiales</taxon>
        <taxon>Aspergillaceae</taxon>
        <taxon>Penicillium</taxon>
    </lineage>
</organism>
<comment type="caution">
    <text evidence="1">The sequence shown here is derived from an EMBL/GenBank/DDBJ whole genome shotgun (WGS) entry which is preliminary data.</text>
</comment>
<proteinExistence type="predicted"/>
<name>A0AAD6IAJ6_PENCN</name>
<evidence type="ECO:0000313" key="2">
    <source>
        <dbReference type="Proteomes" id="UP001219568"/>
    </source>
</evidence>
<keyword evidence="2" id="KW-1185">Reference proteome</keyword>
<sequence>MPTDINADALPELESLAAWVSQIEMKEEKGKRTFWNVWTKLVKRKRGRYWRSWDTLQYR</sequence>
<dbReference type="EMBL" id="JAQJZL010000007">
    <property type="protein sequence ID" value="KAJ6038941.1"/>
    <property type="molecule type" value="Genomic_DNA"/>
</dbReference>
<reference evidence="1" key="2">
    <citation type="submission" date="2023-01" db="EMBL/GenBank/DDBJ databases">
        <authorList>
            <person name="Petersen C."/>
        </authorList>
    </citation>
    <scope>NUCLEOTIDE SEQUENCE</scope>
    <source>
        <strain evidence="1">IBT 15450</strain>
    </source>
</reference>